<dbReference type="GO" id="GO:0046306">
    <property type="term" value="P:alkanesulfonate catabolic process"/>
    <property type="evidence" value="ECO:0007669"/>
    <property type="project" value="InterPro"/>
</dbReference>
<evidence type="ECO:0000313" key="7">
    <source>
        <dbReference type="Proteomes" id="UP000199501"/>
    </source>
</evidence>
<dbReference type="Proteomes" id="UP000199501">
    <property type="component" value="Unassembled WGS sequence"/>
</dbReference>
<dbReference type="PANTHER" id="PTHR43408:SF1">
    <property type="entry name" value="FMN REDUCTASE (NADPH)"/>
    <property type="match status" value="1"/>
</dbReference>
<dbReference type="NCBIfam" id="TIGR03567">
    <property type="entry name" value="FMN_reduc_SsuE"/>
    <property type="match status" value="1"/>
</dbReference>
<evidence type="ECO:0000256" key="4">
    <source>
        <dbReference type="SAM" id="MobiDB-lite"/>
    </source>
</evidence>
<dbReference type="InterPro" id="IPR005025">
    <property type="entry name" value="FMN_Rdtase-like_dom"/>
</dbReference>
<dbReference type="Pfam" id="PF03358">
    <property type="entry name" value="FMN_red"/>
    <property type="match status" value="1"/>
</dbReference>
<protein>
    <submittedName>
        <fullName evidence="6">FMN reductase, SsuE family</fullName>
    </submittedName>
</protein>
<keyword evidence="2" id="KW-0288">FMN</keyword>
<feature type="domain" description="NADPH-dependent FMN reductase-like" evidence="5">
    <location>
        <begin position="187"/>
        <end position="327"/>
    </location>
</feature>
<gene>
    <name evidence="6" type="ORF">SAMN05216174_10651</name>
</gene>
<feature type="region of interest" description="Disordered" evidence="4">
    <location>
        <begin position="1"/>
        <end position="22"/>
    </location>
</feature>
<dbReference type="InterPro" id="IPR020048">
    <property type="entry name" value="NADPH-dep_FMN_reduc_SsuE"/>
</dbReference>
<keyword evidence="1" id="KW-0285">Flavoprotein</keyword>
<evidence type="ECO:0000256" key="1">
    <source>
        <dbReference type="ARBA" id="ARBA00022630"/>
    </source>
</evidence>
<keyword evidence="3" id="KW-0560">Oxidoreductase</keyword>
<organism evidence="6 7">
    <name type="scientific">Actinokineospora iranica</name>
    <dbReference type="NCBI Taxonomy" id="1271860"/>
    <lineage>
        <taxon>Bacteria</taxon>
        <taxon>Bacillati</taxon>
        <taxon>Actinomycetota</taxon>
        <taxon>Actinomycetes</taxon>
        <taxon>Pseudonocardiales</taxon>
        <taxon>Pseudonocardiaceae</taxon>
        <taxon>Actinokineospora</taxon>
    </lineage>
</organism>
<proteinExistence type="predicted"/>
<evidence type="ECO:0000313" key="6">
    <source>
        <dbReference type="EMBL" id="SDC97624.1"/>
    </source>
</evidence>
<sequence length="368" mass="38853">MRSYSDRCTANRGRRQGAGEPAVSRILCRDSRPGGDHPSRPAVADRLVRPTRRLGRAALERLRRSPGAPSWPCSGWGLPSHPGHPGCWWSLTPPFHPYLACRQAVCFLWHCPAGRPGLPLATTLPCGVRTFLAGGSHRRGRPADSPAGARIRGDRFGPARPMAWTALSGWTWADLLAGRRWEWTVGILVVSGSPSAGARAGVLVEHAAEVLRGLGHEVTVLAVRDLPTVALLAEDLGNPAIRRAVELVAGADGVVVASPVYRAAYSGLVKSLLDLLPAGSLAGKAVLPLATGGTQGHLVAIDFVLRPLLTAMGATRVLPGHFLLDQQIAPREEGGVVRPLAAAALAEVLGGFSVAVRRVAARHTRLTG</sequence>
<dbReference type="EMBL" id="FMZZ01000006">
    <property type="protein sequence ID" value="SDC97624.1"/>
    <property type="molecule type" value="Genomic_DNA"/>
</dbReference>
<dbReference type="InterPro" id="IPR051814">
    <property type="entry name" value="NAD(P)H-dep_FMN_reductase"/>
</dbReference>
<evidence type="ECO:0000259" key="5">
    <source>
        <dbReference type="Pfam" id="PF03358"/>
    </source>
</evidence>
<dbReference type="STRING" id="1271860.SAMN05216174_10651"/>
<evidence type="ECO:0000256" key="2">
    <source>
        <dbReference type="ARBA" id="ARBA00022643"/>
    </source>
</evidence>
<dbReference type="GO" id="GO:0008752">
    <property type="term" value="F:FMN reductase [NAD(P)H] activity"/>
    <property type="evidence" value="ECO:0007669"/>
    <property type="project" value="InterPro"/>
</dbReference>
<dbReference type="Gene3D" id="3.40.50.360">
    <property type="match status" value="1"/>
</dbReference>
<dbReference type="PANTHER" id="PTHR43408">
    <property type="entry name" value="FMN REDUCTASE (NADPH)"/>
    <property type="match status" value="1"/>
</dbReference>
<reference evidence="7" key="1">
    <citation type="submission" date="2016-10" db="EMBL/GenBank/DDBJ databases">
        <authorList>
            <person name="Varghese N."/>
            <person name="Submissions S."/>
        </authorList>
    </citation>
    <scope>NUCLEOTIDE SEQUENCE [LARGE SCALE GENOMIC DNA]</scope>
    <source>
        <strain evidence="7">IBRC-M 10403</strain>
    </source>
</reference>
<accession>A0A1G6R060</accession>
<evidence type="ECO:0000256" key="3">
    <source>
        <dbReference type="ARBA" id="ARBA00023002"/>
    </source>
</evidence>
<name>A0A1G6R060_9PSEU</name>
<keyword evidence="7" id="KW-1185">Reference proteome</keyword>
<dbReference type="InterPro" id="IPR029039">
    <property type="entry name" value="Flavoprotein-like_sf"/>
</dbReference>
<dbReference type="SUPFAM" id="SSF52218">
    <property type="entry name" value="Flavoproteins"/>
    <property type="match status" value="1"/>
</dbReference>
<dbReference type="AlphaFoldDB" id="A0A1G6R060"/>